<proteinExistence type="predicted"/>
<dbReference type="RefSeq" id="WP_125983263.1">
    <property type="nucleotide sequence ID" value="NZ_NGJS01000003.1"/>
</dbReference>
<feature type="transmembrane region" description="Helical" evidence="1">
    <location>
        <begin position="81"/>
        <end position="98"/>
    </location>
</feature>
<keyword evidence="1" id="KW-0812">Transmembrane</keyword>
<dbReference type="Pfam" id="PF04892">
    <property type="entry name" value="VanZ"/>
    <property type="match status" value="1"/>
</dbReference>
<feature type="transmembrane region" description="Helical" evidence="1">
    <location>
        <begin position="105"/>
        <end position="122"/>
    </location>
</feature>
<protein>
    <recommendedName>
        <fullName evidence="2">VanZ-like domain-containing protein</fullName>
    </recommendedName>
</protein>
<organism evidence="3 4">
    <name type="scientific">Vagococcus vulneris</name>
    <dbReference type="NCBI Taxonomy" id="1977869"/>
    <lineage>
        <taxon>Bacteria</taxon>
        <taxon>Bacillati</taxon>
        <taxon>Bacillota</taxon>
        <taxon>Bacilli</taxon>
        <taxon>Lactobacillales</taxon>
        <taxon>Enterococcaceae</taxon>
        <taxon>Vagococcus</taxon>
    </lineage>
</organism>
<evidence type="ECO:0000313" key="4">
    <source>
        <dbReference type="Proteomes" id="UP000287857"/>
    </source>
</evidence>
<reference evidence="3 4" key="1">
    <citation type="submission" date="2017-05" db="EMBL/GenBank/DDBJ databases">
        <title>Vagococcus spp. assemblies.</title>
        <authorList>
            <person name="Gulvik C.A."/>
        </authorList>
    </citation>
    <scope>NUCLEOTIDE SEQUENCE [LARGE SCALE GENOMIC DNA]</scope>
    <source>
        <strain evidence="3 4">SS1995</strain>
    </source>
</reference>
<dbReference type="InterPro" id="IPR016747">
    <property type="entry name" value="Phosphotransbutyrylase"/>
</dbReference>
<dbReference type="InterPro" id="IPR006976">
    <property type="entry name" value="VanZ-like"/>
</dbReference>
<keyword evidence="1" id="KW-1133">Transmembrane helix</keyword>
<sequence length="171" mass="19092">MKHISKEKLFLLIAMAVMIVLFFSSSQTYEQQSQVSLLAKVLKNEPFKGFLSKFSFSYGGSPVSIEADGYFKFVEFFIRKGAHFLTFFVLGGSLCLVLYHKTRSLFISGLFGWLSATGYAALDEFHQMITGGRTPLFQDVALDSIGALTACVLVMLITWLKTGKVKSKRKS</sequence>
<dbReference type="AlphaFoldDB" id="A0A430A065"/>
<dbReference type="EMBL" id="NGJS01000003">
    <property type="protein sequence ID" value="RST99730.1"/>
    <property type="molecule type" value="Genomic_DNA"/>
</dbReference>
<dbReference type="OrthoDB" id="291892at2"/>
<evidence type="ECO:0000313" key="3">
    <source>
        <dbReference type="EMBL" id="RST99730.1"/>
    </source>
</evidence>
<comment type="caution">
    <text evidence="3">The sequence shown here is derived from an EMBL/GenBank/DDBJ whole genome shotgun (WGS) entry which is preliminary data.</text>
</comment>
<dbReference type="Proteomes" id="UP000287857">
    <property type="component" value="Unassembled WGS sequence"/>
</dbReference>
<evidence type="ECO:0000256" key="1">
    <source>
        <dbReference type="SAM" id="Phobius"/>
    </source>
</evidence>
<dbReference type="PIRSF" id="PIRSF019083">
    <property type="entry name" value="UCP019083_VanZ"/>
    <property type="match status" value="1"/>
</dbReference>
<accession>A0A430A065</accession>
<evidence type="ECO:0000259" key="2">
    <source>
        <dbReference type="Pfam" id="PF04892"/>
    </source>
</evidence>
<gene>
    <name evidence="3" type="ORF">CBF37_03105</name>
</gene>
<name>A0A430A065_9ENTE</name>
<feature type="domain" description="VanZ-like" evidence="2">
    <location>
        <begin position="10"/>
        <end position="157"/>
    </location>
</feature>
<feature type="transmembrane region" description="Helical" evidence="1">
    <location>
        <begin position="142"/>
        <end position="160"/>
    </location>
</feature>
<keyword evidence="1" id="KW-0472">Membrane</keyword>
<dbReference type="NCBIfam" id="NF037970">
    <property type="entry name" value="vanZ_1"/>
    <property type="match status" value="1"/>
</dbReference>
<keyword evidence="4" id="KW-1185">Reference proteome</keyword>